<dbReference type="InterPro" id="IPR043502">
    <property type="entry name" value="DNA/RNA_pol_sf"/>
</dbReference>
<comment type="caution">
    <text evidence="2">The sequence shown here is derived from an EMBL/GenBank/DDBJ whole genome shotgun (WGS) entry which is preliminary data.</text>
</comment>
<keyword evidence="3" id="KW-1185">Reference proteome</keyword>
<dbReference type="PANTHER" id="PTHR37984">
    <property type="entry name" value="PROTEIN CBG26694"/>
    <property type="match status" value="1"/>
</dbReference>
<gene>
    <name evidence="2" type="ORF">CSUI_005243</name>
</gene>
<accession>A0A2C6KK89</accession>
<name>A0A2C6KK89_9APIC</name>
<dbReference type="Gene3D" id="3.30.70.270">
    <property type="match status" value="2"/>
</dbReference>
<dbReference type="Proteomes" id="UP000221165">
    <property type="component" value="Unassembled WGS sequence"/>
</dbReference>
<dbReference type="VEuPathDB" id="ToxoDB:CSUI_005243"/>
<dbReference type="Pfam" id="PF00078">
    <property type="entry name" value="RVT_1"/>
    <property type="match status" value="1"/>
</dbReference>
<dbReference type="PANTHER" id="PTHR37984:SF5">
    <property type="entry name" value="PROTEIN NYNRIN-LIKE"/>
    <property type="match status" value="1"/>
</dbReference>
<dbReference type="Gene3D" id="3.10.10.10">
    <property type="entry name" value="HIV Type 1 Reverse Transcriptase, subunit A, domain 1"/>
    <property type="match status" value="1"/>
</dbReference>
<dbReference type="CDD" id="cd01647">
    <property type="entry name" value="RT_LTR"/>
    <property type="match status" value="1"/>
</dbReference>
<reference evidence="2 3" key="1">
    <citation type="journal article" date="2017" name="Int. J. Parasitol.">
        <title>The genome of the protozoan parasite Cystoisospora suis and a reverse vaccinology approach to identify vaccine candidates.</title>
        <authorList>
            <person name="Palmieri N."/>
            <person name="Shrestha A."/>
            <person name="Ruttkowski B."/>
            <person name="Beck T."/>
            <person name="Vogl C."/>
            <person name="Tomley F."/>
            <person name="Blake D.P."/>
            <person name="Joachim A."/>
        </authorList>
    </citation>
    <scope>NUCLEOTIDE SEQUENCE [LARGE SCALE GENOMIC DNA]</scope>
    <source>
        <strain evidence="2 3">Wien I</strain>
    </source>
</reference>
<dbReference type="GeneID" id="94428631"/>
<feature type="domain" description="Reverse transcriptase" evidence="1">
    <location>
        <begin position="1"/>
        <end position="151"/>
    </location>
</feature>
<evidence type="ECO:0000259" key="1">
    <source>
        <dbReference type="PROSITE" id="PS50878"/>
    </source>
</evidence>
<dbReference type="SUPFAM" id="SSF56672">
    <property type="entry name" value="DNA/RNA polymerases"/>
    <property type="match status" value="1"/>
</dbReference>
<dbReference type="EMBL" id="MIGC01002532">
    <property type="protein sequence ID" value="PHJ20920.1"/>
    <property type="molecule type" value="Genomic_DNA"/>
</dbReference>
<dbReference type="AlphaFoldDB" id="A0A2C6KK89"/>
<organism evidence="2 3">
    <name type="scientific">Cystoisospora suis</name>
    <dbReference type="NCBI Taxonomy" id="483139"/>
    <lineage>
        <taxon>Eukaryota</taxon>
        <taxon>Sar</taxon>
        <taxon>Alveolata</taxon>
        <taxon>Apicomplexa</taxon>
        <taxon>Conoidasida</taxon>
        <taxon>Coccidia</taxon>
        <taxon>Eucoccidiorida</taxon>
        <taxon>Eimeriorina</taxon>
        <taxon>Sarcocystidae</taxon>
        <taxon>Cystoisospora</taxon>
    </lineage>
</organism>
<dbReference type="InterPro" id="IPR043128">
    <property type="entry name" value="Rev_trsase/Diguanyl_cyclase"/>
</dbReference>
<evidence type="ECO:0000313" key="2">
    <source>
        <dbReference type="EMBL" id="PHJ20920.1"/>
    </source>
</evidence>
<dbReference type="InterPro" id="IPR050951">
    <property type="entry name" value="Retrovirus_Pol_polyprotein"/>
</dbReference>
<evidence type="ECO:0000313" key="3">
    <source>
        <dbReference type="Proteomes" id="UP000221165"/>
    </source>
</evidence>
<dbReference type="InterPro" id="IPR000477">
    <property type="entry name" value="RT_dom"/>
</dbReference>
<dbReference type="OrthoDB" id="2013610at2759"/>
<dbReference type="RefSeq" id="XP_067922605.1">
    <property type="nucleotide sequence ID" value="XM_068065420.1"/>
</dbReference>
<sequence length="246" mass="28434">MVVDYRALNGITIKEEYLLSRIHDMIDRLGKARWFSKLDLQSDHHQVEVSEAEQLKTDFRPRYGTFQFIVTPSGLAGAPSTFQRLMPNILLQELDDSVMVYLDDVLVYSATRQLHIHQLKNVSSNMREELYVKLAKCEFCQQRVPYLGFVISSEGIAADPAKLKTLRDWPEILNNTKQLRGFLGLVGYYRRLVPNFNKLAHPLHRLLKEDSDMVWRMEHSEAVKNLKEALINRPDSNCSTQISLLS</sequence>
<proteinExistence type="predicted"/>
<protein>
    <submittedName>
        <fullName evidence="2">Retroelement pol polyprotein</fullName>
    </submittedName>
</protein>
<dbReference type="PROSITE" id="PS50878">
    <property type="entry name" value="RT_POL"/>
    <property type="match status" value="1"/>
</dbReference>